<proteinExistence type="predicted"/>
<sequence length="86" mass="10117">MQRYLFRGFGCPWAAVTTYLWWLTGSFAPQKFCQKNFQCRPRTCKFESNATTDPPPPLRPLISHNLSCHKRIVSDLYGEKIFCYFC</sequence>
<reference evidence="1 2" key="1">
    <citation type="journal article" date="2019" name="Commun. Biol.">
        <title>The bagworm genome reveals a unique fibroin gene that provides high tensile strength.</title>
        <authorList>
            <person name="Kono N."/>
            <person name="Nakamura H."/>
            <person name="Ohtoshi R."/>
            <person name="Tomita M."/>
            <person name="Numata K."/>
            <person name="Arakawa K."/>
        </authorList>
    </citation>
    <scope>NUCLEOTIDE SEQUENCE [LARGE SCALE GENOMIC DNA]</scope>
</reference>
<gene>
    <name evidence="1" type="ORF">EVAR_47313_1</name>
</gene>
<name>A0A4C1YGJ1_EUMVA</name>
<dbReference type="EMBL" id="BGZK01001242">
    <property type="protein sequence ID" value="GBP75276.1"/>
    <property type="molecule type" value="Genomic_DNA"/>
</dbReference>
<organism evidence="1 2">
    <name type="scientific">Eumeta variegata</name>
    <name type="common">Bagworm moth</name>
    <name type="synonym">Eumeta japonica</name>
    <dbReference type="NCBI Taxonomy" id="151549"/>
    <lineage>
        <taxon>Eukaryota</taxon>
        <taxon>Metazoa</taxon>
        <taxon>Ecdysozoa</taxon>
        <taxon>Arthropoda</taxon>
        <taxon>Hexapoda</taxon>
        <taxon>Insecta</taxon>
        <taxon>Pterygota</taxon>
        <taxon>Neoptera</taxon>
        <taxon>Endopterygota</taxon>
        <taxon>Lepidoptera</taxon>
        <taxon>Glossata</taxon>
        <taxon>Ditrysia</taxon>
        <taxon>Tineoidea</taxon>
        <taxon>Psychidae</taxon>
        <taxon>Oiketicinae</taxon>
        <taxon>Eumeta</taxon>
    </lineage>
</organism>
<dbReference type="Proteomes" id="UP000299102">
    <property type="component" value="Unassembled WGS sequence"/>
</dbReference>
<evidence type="ECO:0000313" key="1">
    <source>
        <dbReference type="EMBL" id="GBP75276.1"/>
    </source>
</evidence>
<evidence type="ECO:0000313" key="2">
    <source>
        <dbReference type="Proteomes" id="UP000299102"/>
    </source>
</evidence>
<dbReference type="AlphaFoldDB" id="A0A4C1YGJ1"/>
<accession>A0A4C1YGJ1</accession>
<protein>
    <submittedName>
        <fullName evidence="1">Uncharacterized protein</fullName>
    </submittedName>
</protein>
<keyword evidence="2" id="KW-1185">Reference proteome</keyword>
<comment type="caution">
    <text evidence="1">The sequence shown here is derived from an EMBL/GenBank/DDBJ whole genome shotgun (WGS) entry which is preliminary data.</text>
</comment>